<dbReference type="Proteomes" id="UP000705379">
    <property type="component" value="Unassembled WGS sequence"/>
</dbReference>
<name>A0A944CBX5_9HYPH</name>
<keyword evidence="1" id="KW-1133">Transmembrane helix</keyword>
<gene>
    <name evidence="2" type="ORF">DYI23_09680</name>
</gene>
<reference evidence="2" key="2">
    <citation type="journal article" date="2021" name="Microorganisms">
        <title>Bacterial Dimethylsulfoniopropionate Biosynthesis in the East China Sea.</title>
        <authorList>
            <person name="Liu J."/>
            <person name="Zhang Y."/>
            <person name="Liu J."/>
            <person name="Zhong H."/>
            <person name="Williams B.T."/>
            <person name="Zheng Y."/>
            <person name="Curson A.R.J."/>
            <person name="Sun C."/>
            <person name="Sun H."/>
            <person name="Song D."/>
            <person name="Wagner Mackenzie B."/>
            <person name="Bermejo Martinez A."/>
            <person name="Todd J.D."/>
            <person name="Zhang X.H."/>
        </authorList>
    </citation>
    <scope>NUCLEOTIDE SEQUENCE</scope>
    <source>
        <strain evidence="2">AESS21</strain>
    </source>
</reference>
<sequence length="66" mass="6656">MSDIGGILTPLDLTLMLLVAASPGLVLGGLIGAYLSSRRLPGTLIGAGAGFVLCAAAWVIYLTVLK</sequence>
<feature type="transmembrane region" description="Helical" evidence="1">
    <location>
        <begin position="42"/>
        <end position="64"/>
    </location>
</feature>
<evidence type="ECO:0000313" key="3">
    <source>
        <dbReference type="Proteomes" id="UP000705379"/>
    </source>
</evidence>
<keyword evidence="1" id="KW-0472">Membrane</keyword>
<dbReference type="RefSeq" id="WP_213216020.1">
    <property type="nucleotide sequence ID" value="NZ_QTKU01000002.1"/>
</dbReference>
<reference evidence="2" key="1">
    <citation type="submission" date="2018-08" db="EMBL/GenBank/DDBJ databases">
        <authorList>
            <person name="Jin W."/>
            <person name="Wang H."/>
            <person name="Yang Y."/>
            <person name="Li M."/>
            <person name="Liu J."/>
        </authorList>
    </citation>
    <scope>NUCLEOTIDE SEQUENCE</scope>
    <source>
        <strain evidence="2">AESS21</strain>
    </source>
</reference>
<dbReference type="EMBL" id="QTKU01000002">
    <property type="protein sequence ID" value="MBS8260486.1"/>
    <property type="molecule type" value="Genomic_DNA"/>
</dbReference>
<comment type="caution">
    <text evidence="2">The sequence shown here is derived from an EMBL/GenBank/DDBJ whole genome shotgun (WGS) entry which is preliminary data.</text>
</comment>
<evidence type="ECO:0000313" key="2">
    <source>
        <dbReference type="EMBL" id="MBS8260486.1"/>
    </source>
</evidence>
<accession>A0A944CBX5</accession>
<evidence type="ECO:0000256" key="1">
    <source>
        <dbReference type="SAM" id="Phobius"/>
    </source>
</evidence>
<proteinExistence type="predicted"/>
<keyword evidence="1" id="KW-0812">Transmembrane</keyword>
<feature type="transmembrane region" description="Helical" evidence="1">
    <location>
        <begin position="15"/>
        <end position="35"/>
    </location>
</feature>
<dbReference type="AlphaFoldDB" id="A0A944CBX5"/>
<protein>
    <submittedName>
        <fullName evidence="2">Uncharacterized protein</fullName>
    </submittedName>
</protein>
<organism evidence="2 3">
    <name type="scientific">Roseibium polysiphoniae</name>
    <dbReference type="NCBI Taxonomy" id="2571221"/>
    <lineage>
        <taxon>Bacteria</taxon>
        <taxon>Pseudomonadati</taxon>
        <taxon>Pseudomonadota</taxon>
        <taxon>Alphaproteobacteria</taxon>
        <taxon>Hyphomicrobiales</taxon>
        <taxon>Stappiaceae</taxon>
        <taxon>Roseibium</taxon>
    </lineage>
</organism>